<evidence type="ECO:0000313" key="2">
    <source>
        <dbReference type="Proteomes" id="UP000609726"/>
    </source>
</evidence>
<organism evidence="1 2">
    <name type="scientific">Massilia mucilaginosa</name>
    <dbReference type="NCBI Taxonomy" id="2609282"/>
    <lineage>
        <taxon>Bacteria</taxon>
        <taxon>Pseudomonadati</taxon>
        <taxon>Pseudomonadota</taxon>
        <taxon>Betaproteobacteria</taxon>
        <taxon>Burkholderiales</taxon>
        <taxon>Oxalobacteraceae</taxon>
        <taxon>Telluria group</taxon>
        <taxon>Massilia</taxon>
    </lineage>
</organism>
<proteinExistence type="predicted"/>
<comment type="caution">
    <text evidence="1">The sequence shown here is derived from an EMBL/GenBank/DDBJ whole genome shotgun (WGS) entry which is preliminary data.</text>
</comment>
<protein>
    <recommendedName>
        <fullName evidence="3">DUF3630 domain-containing protein</fullName>
    </recommendedName>
</protein>
<name>A0ABX0P3R9_9BURK</name>
<reference evidence="1 2" key="1">
    <citation type="submission" date="2019-10" db="EMBL/GenBank/DDBJ databases">
        <title>Taxonomy of Antarctic Massilia spp.: description of Massilia rubra sp. nov., Massilia aquatica sp. nov., Massilia mucilaginosa sp. nov., Massilia frigida sp. nov. isolated from streams, lakes and regoliths.</title>
        <authorList>
            <person name="Holochova P."/>
            <person name="Sedlacek I."/>
            <person name="Kralova S."/>
            <person name="Maslanova I."/>
            <person name="Busse H.-J."/>
            <person name="Stankova E."/>
            <person name="Vrbovska V."/>
            <person name="Kovarovic V."/>
            <person name="Bartak M."/>
            <person name="Svec P."/>
            <person name="Pantucek R."/>
        </authorList>
    </citation>
    <scope>NUCLEOTIDE SEQUENCE [LARGE SCALE GENOMIC DNA]</scope>
    <source>
        <strain evidence="1 2">CCM 8733</strain>
    </source>
</reference>
<evidence type="ECO:0008006" key="3">
    <source>
        <dbReference type="Google" id="ProtNLM"/>
    </source>
</evidence>
<dbReference type="Proteomes" id="UP000609726">
    <property type="component" value="Unassembled WGS sequence"/>
</dbReference>
<dbReference type="EMBL" id="WHJH01000075">
    <property type="protein sequence ID" value="NHZ93455.1"/>
    <property type="molecule type" value="Genomic_DNA"/>
</dbReference>
<sequence length="101" mass="11588">MQDFVIHIMHEESLTPDDDNIDVIVTFADGRRYSASFFTVSNIITLMERWKLTGENAHGLHFSCPDAIIVERLTRDVVTRTVANLLDTGSFFWTLKLLEND</sequence>
<accession>A0ABX0P3R9</accession>
<gene>
    <name evidence="1" type="ORF">F2P45_31290</name>
</gene>
<dbReference type="RefSeq" id="WP_166882141.1">
    <property type="nucleotide sequence ID" value="NZ_WHJH01000075.1"/>
</dbReference>
<keyword evidence="2" id="KW-1185">Reference proteome</keyword>
<evidence type="ECO:0000313" key="1">
    <source>
        <dbReference type="EMBL" id="NHZ93455.1"/>
    </source>
</evidence>